<dbReference type="InterPro" id="IPR011706">
    <property type="entry name" value="Cu-oxidase_C"/>
</dbReference>
<feature type="domain" description="Plastocyanin-like" evidence="2">
    <location>
        <begin position="627"/>
        <end position="760"/>
    </location>
</feature>
<evidence type="ECO:0000313" key="4">
    <source>
        <dbReference type="Proteomes" id="UP000197019"/>
    </source>
</evidence>
<keyword evidence="4" id="KW-1185">Reference proteome</keyword>
<evidence type="ECO:0000259" key="2">
    <source>
        <dbReference type="Pfam" id="PF07731"/>
    </source>
</evidence>
<dbReference type="Gene3D" id="2.60.40.420">
    <property type="entry name" value="Cupredoxins - blue copper proteins"/>
    <property type="match status" value="3"/>
</dbReference>
<dbReference type="SUPFAM" id="SSF49503">
    <property type="entry name" value="Cupredoxins"/>
    <property type="match status" value="3"/>
</dbReference>
<protein>
    <recommendedName>
        <fullName evidence="2">Plastocyanin-like domain-containing protein</fullName>
    </recommendedName>
</protein>
<proteinExistence type="predicted"/>
<name>A0A1Z4C3V4_9GAMM</name>
<gene>
    <name evidence="3" type="ORF">CEK71_20400</name>
</gene>
<evidence type="ECO:0000256" key="1">
    <source>
        <dbReference type="ARBA" id="ARBA00022723"/>
    </source>
</evidence>
<dbReference type="PANTHER" id="PTHR48267">
    <property type="entry name" value="CUPREDOXIN SUPERFAMILY PROTEIN"/>
    <property type="match status" value="1"/>
</dbReference>
<dbReference type="EMBL" id="CP022129">
    <property type="protein sequence ID" value="ASF48231.1"/>
    <property type="molecule type" value="Genomic_DNA"/>
</dbReference>
<dbReference type="InterPro" id="IPR008972">
    <property type="entry name" value="Cupredoxin"/>
</dbReference>
<keyword evidence="1" id="KW-0479">Metal-binding</keyword>
<dbReference type="Pfam" id="PF07731">
    <property type="entry name" value="Cu-oxidase_2"/>
    <property type="match status" value="1"/>
</dbReference>
<reference evidence="3 4" key="1">
    <citation type="submission" date="2017-06" db="EMBL/GenBank/DDBJ databases">
        <title>Genome Sequencing of the methanotroph Methylovulum psychrotolerants str. HV10-M2 isolated from a high-altitude environment.</title>
        <authorList>
            <person name="Mateos-Rivera A."/>
        </authorList>
    </citation>
    <scope>NUCLEOTIDE SEQUENCE [LARGE SCALE GENOMIC DNA]</scope>
    <source>
        <strain evidence="3 4">HV10_M2</strain>
    </source>
</reference>
<dbReference type="PANTHER" id="PTHR48267:SF1">
    <property type="entry name" value="BILIRUBIN OXIDASE"/>
    <property type="match status" value="1"/>
</dbReference>
<accession>A0A1Z4C3V4</accession>
<evidence type="ECO:0000313" key="3">
    <source>
        <dbReference type="EMBL" id="ASF48231.1"/>
    </source>
</evidence>
<dbReference type="OrthoDB" id="9757546at2"/>
<dbReference type="PROSITE" id="PS00080">
    <property type="entry name" value="MULTICOPPER_OXIDASE2"/>
    <property type="match status" value="1"/>
</dbReference>
<dbReference type="Proteomes" id="UP000197019">
    <property type="component" value="Chromosome"/>
</dbReference>
<sequence length="762" mass="83387">MFENDLPLTKFFITTVIDQPTELTVKIQSRRAKLSDNPANTPAMPNVWRYVIAKEAWQLAGTTPEDNDNLLETPIGPIIKVKRGTPLTVTWVNELGQDTGGMGGMMPPGMAMGGAADLPGLAMPPINPLPMAYANAEMLMMNPSVGVVTHLHGGQVPAASDGWPLAPLSYPGNPFQDACGEAFPVEKTVLYPNNQRAAMLWFHDHGMDNTAPQVYAGLAGLYFIVDGSDEALAQLMNAYNTKQNGQAPSDEIVEIPLVLQDRMVDGDVCCVDYWAGIPTQVDYSKPDAPVLNKVRPEFLGETVFVNGRAWPRHNVTQKVYRLRLLNGSNARTYALALINPTPWTATPNGRANKIAYSDLLTVIGNETGLYASSRTLGEKDYLLLAPGERLDVLLDLTGICAHEVSKLRLVNLAVQSVFNNEWPEAIFQTEDQSIYRVPNNFTLPKGVLDQGSVWLNTLLAVKQANVMQFCIVPIGADACACASANPQLALNRLAFKADLEDLLVTYAQQDTVFDDPGQKALTAGGAVVAENRLVLLMNNTNPVAPPKPGEPANKFTRGDWQDTQIWEMLAADGNTDNAFKLPFSVPLDTNGIGSASGYQPYRVARSTFLVAGATPIARNGQRAYADLHPPTFTPTAGTYERWYVANIGNWQPGTDAAAGTPDMHPFHIHLVSFVVLRRFSFQAVDASNPVDYQFVEQPLAAGYDNNIRHDTVRIYANEMVELLVYFPASPCCGVNYTGRYPYHCHLVEHEDMGMMLHVEVLP</sequence>
<dbReference type="InterPro" id="IPR045087">
    <property type="entry name" value="Cu-oxidase_fam"/>
</dbReference>
<dbReference type="GO" id="GO:0005507">
    <property type="term" value="F:copper ion binding"/>
    <property type="evidence" value="ECO:0007669"/>
    <property type="project" value="InterPro"/>
</dbReference>
<dbReference type="GO" id="GO:0016491">
    <property type="term" value="F:oxidoreductase activity"/>
    <property type="evidence" value="ECO:0007669"/>
    <property type="project" value="InterPro"/>
</dbReference>
<organism evidence="3 4">
    <name type="scientific">Methylovulum psychrotolerans</name>
    <dbReference type="NCBI Taxonomy" id="1704499"/>
    <lineage>
        <taxon>Bacteria</taxon>
        <taxon>Pseudomonadati</taxon>
        <taxon>Pseudomonadota</taxon>
        <taxon>Gammaproteobacteria</taxon>
        <taxon>Methylococcales</taxon>
        <taxon>Methylococcaceae</taxon>
        <taxon>Methylovulum</taxon>
    </lineage>
</organism>
<dbReference type="InterPro" id="IPR002355">
    <property type="entry name" value="Cu_oxidase_Cu_BS"/>
</dbReference>
<dbReference type="KEGG" id="mpsy:CEK71_20400"/>
<dbReference type="RefSeq" id="WP_088621101.1">
    <property type="nucleotide sequence ID" value="NZ_CP022129.1"/>
</dbReference>
<dbReference type="AlphaFoldDB" id="A0A1Z4C3V4"/>